<dbReference type="AlphaFoldDB" id="A0A914R086"/>
<proteinExistence type="predicted"/>
<evidence type="ECO:0000313" key="2">
    <source>
        <dbReference type="WBParaSite" id="PEQ_0000003501-mRNA-1"/>
    </source>
</evidence>
<dbReference type="Gene3D" id="3.40.50.300">
    <property type="entry name" value="P-loop containing nucleotide triphosphate hydrolases"/>
    <property type="match status" value="1"/>
</dbReference>
<dbReference type="Proteomes" id="UP000887564">
    <property type="component" value="Unplaced"/>
</dbReference>
<protein>
    <submittedName>
        <fullName evidence="2">Helicase C-terminal domain-containing protein</fullName>
    </submittedName>
</protein>
<dbReference type="WBParaSite" id="PEQ_0000003501-mRNA-1">
    <property type="protein sequence ID" value="PEQ_0000003501-mRNA-1"/>
    <property type="gene ID" value="PEQ_0000003501"/>
</dbReference>
<dbReference type="SUPFAM" id="SSF52540">
    <property type="entry name" value="P-loop containing nucleoside triphosphate hydrolases"/>
    <property type="match status" value="1"/>
</dbReference>
<keyword evidence="1" id="KW-1185">Reference proteome</keyword>
<sequence>MQISVRKPYLYEDKSEVATVDRLDQKYVLCPNAVKDAYLVYVVKNFHQNRPDSSILIFSHTCRECQALAIMFTGLGFQVIFT</sequence>
<dbReference type="InterPro" id="IPR027417">
    <property type="entry name" value="P-loop_NTPase"/>
</dbReference>
<name>A0A914R086_PAREQ</name>
<accession>A0A914R086</accession>
<organism evidence="1 2">
    <name type="scientific">Parascaris equorum</name>
    <name type="common">Equine roundworm</name>
    <dbReference type="NCBI Taxonomy" id="6256"/>
    <lineage>
        <taxon>Eukaryota</taxon>
        <taxon>Metazoa</taxon>
        <taxon>Ecdysozoa</taxon>
        <taxon>Nematoda</taxon>
        <taxon>Chromadorea</taxon>
        <taxon>Rhabditida</taxon>
        <taxon>Spirurina</taxon>
        <taxon>Ascaridomorpha</taxon>
        <taxon>Ascaridoidea</taxon>
        <taxon>Ascarididae</taxon>
        <taxon>Parascaris</taxon>
    </lineage>
</organism>
<reference evidence="2" key="1">
    <citation type="submission" date="2022-11" db="UniProtKB">
        <authorList>
            <consortium name="WormBaseParasite"/>
        </authorList>
    </citation>
    <scope>IDENTIFICATION</scope>
</reference>
<evidence type="ECO:0000313" key="1">
    <source>
        <dbReference type="Proteomes" id="UP000887564"/>
    </source>
</evidence>